<evidence type="ECO:0000313" key="3">
    <source>
        <dbReference type="Proteomes" id="UP001221757"/>
    </source>
</evidence>
<name>A0AAD7FSG5_MYCRO</name>
<organism evidence="2 3">
    <name type="scientific">Mycena rosella</name>
    <name type="common">Pink bonnet</name>
    <name type="synonym">Agaricus rosellus</name>
    <dbReference type="NCBI Taxonomy" id="1033263"/>
    <lineage>
        <taxon>Eukaryota</taxon>
        <taxon>Fungi</taxon>
        <taxon>Dikarya</taxon>
        <taxon>Basidiomycota</taxon>
        <taxon>Agaricomycotina</taxon>
        <taxon>Agaricomycetes</taxon>
        <taxon>Agaricomycetidae</taxon>
        <taxon>Agaricales</taxon>
        <taxon>Marasmiineae</taxon>
        <taxon>Mycenaceae</taxon>
        <taxon>Mycena</taxon>
    </lineage>
</organism>
<sequence>MPIGLTMLMQNPDRLQVVLATRSHAQYSRFRDFAIEQFNDLPGLYPFDSGDNYMKPHARPSTTPPYIISGLTTCGSSRFGMTSSRRHGYVKCFSLLFTFVPSYRQAVNLHELFIQLLGHVRILEPTLSLVCPVHGLSIVPSHTRAPQVVVRNFRAIVRTPLLGTRRFEPNNGKVFSILTRQFRPQWDPRGRGPNFNMVNPRSLEQGCSSRRLLIRGTDTALLLLFVVLLLAVLDRPHNIRARLVTIAQTRLDLTNEHERRGVDSLVRWMRSVYLQQWDEFEVLARGRHYLGRAPPQLILRRQQGPVACTAIIISISQTRASDAADPSALPVPIPRNDAWRDEHGRGDSDLRLGGKRAQACGGAEFDAVYRNRRAWWRVVRPYTSAVFGRAAVPERGGMDGWRTRGEREQRARAGGYWGRIGTFIVRGARVGGVGGGLARPALYATAVWDQHRAKANRSSWAHLASPLGGLHSHRSSSARRTHATPANARERPGVRHAYEDEGGAWMSWAVGGILDASERSQSRTMRRRPRLWASQILGNDSTKGPDPGGITFKSRASQRKLEERARIRGGASTWHGRSSALHLSLAPRVMMSSPGVCILPPDKRRDARRMCGALSAPASLLSPLRRVPRMRDVEATGGGGAGHGVPRPGDFYC</sequence>
<keyword evidence="3" id="KW-1185">Reference proteome</keyword>
<proteinExistence type="predicted"/>
<feature type="compositionally biased region" description="Basic residues" evidence="1">
    <location>
        <begin position="471"/>
        <end position="482"/>
    </location>
</feature>
<reference evidence="2" key="1">
    <citation type="submission" date="2023-03" db="EMBL/GenBank/DDBJ databases">
        <title>Massive genome expansion in bonnet fungi (Mycena s.s.) driven by repeated elements and novel gene families across ecological guilds.</title>
        <authorList>
            <consortium name="Lawrence Berkeley National Laboratory"/>
            <person name="Harder C.B."/>
            <person name="Miyauchi S."/>
            <person name="Viragh M."/>
            <person name="Kuo A."/>
            <person name="Thoen E."/>
            <person name="Andreopoulos B."/>
            <person name="Lu D."/>
            <person name="Skrede I."/>
            <person name="Drula E."/>
            <person name="Henrissat B."/>
            <person name="Morin E."/>
            <person name="Kohler A."/>
            <person name="Barry K."/>
            <person name="LaButti K."/>
            <person name="Morin E."/>
            <person name="Salamov A."/>
            <person name="Lipzen A."/>
            <person name="Mereny Z."/>
            <person name="Hegedus B."/>
            <person name="Baldrian P."/>
            <person name="Stursova M."/>
            <person name="Weitz H."/>
            <person name="Taylor A."/>
            <person name="Grigoriev I.V."/>
            <person name="Nagy L.G."/>
            <person name="Martin F."/>
            <person name="Kauserud H."/>
        </authorList>
    </citation>
    <scope>NUCLEOTIDE SEQUENCE</scope>
    <source>
        <strain evidence="2">CBHHK067</strain>
    </source>
</reference>
<gene>
    <name evidence="2" type="ORF">B0H17DRAFT_1149017</name>
</gene>
<dbReference type="EMBL" id="JARKIE010000429">
    <property type="protein sequence ID" value="KAJ7640528.1"/>
    <property type="molecule type" value="Genomic_DNA"/>
</dbReference>
<evidence type="ECO:0000256" key="1">
    <source>
        <dbReference type="SAM" id="MobiDB-lite"/>
    </source>
</evidence>
<feature type="region of interest" description="Disordered" evidence="1">
    <location>
        <begin position="467"/>
        <end position="491"/>
    </location>
</feature>
<dbReference type="Proteomes" id="UP001221757">
    <property type="component" value="Unassembled WGS sequence"/>
</dbReference>
<comment type="caution">
    <text evidence="2">The sequence shown here is derived from an EMBL/GenBank/DDBJ whole genome shotgun (WGS) entry which is preliminary data.</text>
</comment>
<accession>A0AAD7FSG5</accession>
<feature type="region of interest" description="Disordered" evidence="1">
    <location>
        <begin position="324"/>
        <end position="347"/>
    </location>
</feature>
<protein>
    <submittedName>
        <fullName evidence="2">Uncharacterized protein</fullName>
    </submittedName>
</protein>
<evidence type="ECO:0000313" key="2">
    <source>
        <dbReference type="EMBL" id="KAJ7640528.1"/>
    </source>
</evidence>
<dbReference type="AlphaFoldDB" id="A0AAD7FSG5"/>
<feature type="compositionally biased region" description="Basic and acidic residues" evidence="1">
    <location>
        <begin position="337"/>
        <end position="347"/>
    </location>
</feature>